<dbReference type="InterPro" id="IPR011006">
    <property type="entry name" value="CheY-like_superfamily"/>
</dbReference>
<dbReference type="InterPro" id="IPR036388">
    <property type="entry name" value="WH-like_DNA-bd_sf"/>
</dbReference>
<organism evidence="10 11">
    <name type="scientific">Candidatus Vagococcus giribetii</name>
    <dbReference type="NCBI Taxonomy" id="2230876"/>
    <lineage>
        <taxon>Bacteria</taxon>
        <taxon>Bacillati</taxon>
        <taxon>Bacillota</taxon>
        <taxon>Bacilli</taxon>
        <taxon>Lactobacillales</taxon>
        <taxon>Enterococcaceae</taxon>
        <taxon>Vagococcus</taxon>
    </lineage>
</organism>
<dbReference type="InterPro" id="IPR001789">
    <property type="entry name" value="Sig_transdc_resp-reg_receiver"/>
</dbReference>
<keyword evidence="2" id="KW-0902">Two-component regulatory system</keyword>
<evidence type="ECO:0000256" key="3">
    <source>
        <dbReference type="ARBA" id="ARBA00023015"/>
    </source>
</evidence>
<dbReference type="PROSITE" id="PS51755">
    <property type="entry name" value="OMPR_PHOB"/>
    <property type="match status" value="1"/>
</dbReference>
<evidence type="ECO:0000259" key="8">
    <source>
        <dbReference type="PROSITE" id="PS50110"/>
    </source>
</evidence>
<dbReference type="PROSITE" id="PS50110">
    <property type="entry name" value="RESPONSE_REGULATORY"/>
    <property type="match status" value="1"/>
</dbReference>
<dbReference type="SMART" id="SM00448">
    <property type="entry name" value="REC"/>
    <property type="match status" value="1"/>
</dbReference>
<dbReference type="EMBL" id="JAFLVX010000026">
    <property type="protein sequence ID" value="MBO0477445.1"/>
    <property type="molecule type" value="Genomic_DNA"/>
</dbReference>
<dbReference type="InterPro" id="IPR039420">
    <property type="entry name" value="WalR-like"/>
</dbReference>
<dbReference type="CDD" id="cd00383">
    <property type="entry name" value="trans_reg_C"/>
    <property type="match status" value="1"/>
</dbReference>
<sequence>MKLLLIEDNKELRETMTRFLKNEGYSVLESESGEEGLATFQVTPVDLVLLDIMLPGIDGFQVCQRIREQSMVPLIMITAKSEDHDKILGLDVGADDYLVKPFSNKELAARIRAITRRLAIETEYEYHVEGLSLDSRRYEVKLKEEPVHLTKKEFDLLHHFMEHPNQIFTRDHLLDVVWGIDYYGDFRTVDSHIKRLREKLQTEEALNWQIKTVWGKGYLFEVNNK</sequence>
<feature type="domain" description="Response regulatory" evidence="8">
    <location>
        <begin position="2"/>
        <end position="115"/>
    </location>
</feature>
<evidence type="ECO:0000259" key="9">
    <source>
        <dbReference type="PROSITE" id="PS51755"/>
    </source>
</evidence>
<evidence type="ECO:0000256" key="6">
    <source>
        <dbReference type="PROSITE-ProRule" id="PRU00169"/>
    </source>
</evidence>
<evidence type="ECO:0000256" key="2">
    <source>
        <dbReference type="ARBA" id="ARBA00023012"/>
    </source>
</evidence>
<evidence type="ECO:0000256" key="1">
    <source>
        <dbReference type="ARBA" id="ARBA00022553"/>
    </source>
</evidence>
<evidence type="ECO:0000313" key="10">
    <source>
        <dbReference type="EMBL" id="MBO0477445.1"/>
    </source>
</evidence>
<gene>
    <name evidence="10" type="ORF">DOK76_10200</name>
</gene>
<keyword evidence="1 6" id="KW-0597">Phosphoprotein</keyword>
<reference evidence="10 11" key="1">
    <citation type="submission" date="2021-03" db="EMBL/GenBank/DDBJ databases">
        <title>Enterococcal diversity collection.</title>
        <authorList>
            <person name="Gilmore M.S."/>
            <person name="Schwartzman J."/>
            <person name="Van Tyne D."/>
            <person name="Martin M."/>
            <person name="Earl A.M."/>
            <person name="Manson A.L."/>
            <person name="Straub T."/>
            <person name="Salamzade R."/>
            <person name="Saavedra J."/>
            <person name="Lebreton F."/>
            <person name="Prichula J."/>
            <person name="Schaufler K."/>
            <person name="Gaca A."/>
            <person name="Sgardioli B."/>
            <person name="Wagenaar J."/>
            <person name="Strong T."/>
        </authorList>
    </citation>
    <scope>NUCLEOTIDE SEQUENCE [LARGE SCALE GENOMIC DNA]</scope>
    <source>
        <strain evidence="10 11">DIV0080</strain>
    </source>
</reference>
<dbReference type="Proteomes" id="UP000664857">
    <property type="component" value="Unassembled WGS sequence"/>
</dbReference>
<accession>A0ABS3HUL4</accession>
<dbReference type="CDD" id="cd17574">
    <property type="entry name" value="REC_OmpR"/>
    <property type="match status" value="1"/>
</dbReference>
<evidence type="ECO:0000256" key="7">
    <source>
        <dbReference type="PROSITE-ProRule" id="PRU01091"/>
    </source>
</evidence>
<keyword evidence="3" id="KW-0805">Transcription regulation</keyword>
<dbReference type="Pfam" id="PF00072">
    <property type="entry name" value="Response_reg"/>
    <property type="match status" value="1"/>
</dbReference>
<evidence type="ECO:0000256" key="5">
    <source>
        <dbReference type="ARBA" id="ARBA00023163"/>
    </source>
</evidence>
<dbReference type="Gene3D" id="3.40.50.2300">
    <property type="match status" value="1"/>
</dbReference>
<keyword evidence="11" id="KW-1185">Reference proteome</keyword>
<dbReference type="SMART" id="SM00862">
    <property type="entry name" value="Trans_reg_C"/>
    <property type="match status" value="1"/>
</dbReference>
<dbReference type="SUPFAM" id="SSF52172">
    <property type="entry name" value="CheY-like"/>
    <property type="match status" value="1"/>
</dbReference>
<dbReference type="Gene3D" id="1.10.10.10">
    <property type="entry name" value="Winged helix-like DNA-binding domain superfamily/Winged helix DNA-binding domain"/>
    <property type="match status" value="1"/>
</dbReference>
<evidence type="ECO:0000313" key="11">
    <source>
        <dbReference type="Proteomes" id="UP000664857"/>
    </source>
</evidence>
<dbReference type="PANTHER" id="PTHR48111">
    <property type="entry name" value="REGULATOR OF RPOS"/>
    <property type="match status" value="1"/>
</dbReference>
<dbReference type="PANTHER" id="PTHR48111:SF1">
    <property type="entry name" value="TWO-COMPONENT RESPONSE REGULATOR ORR33"/>
    <property type="match status" value="1"/>
</dbReference>
<dbReference type="Gene3D" id="6.10.250.690">
    <property type="match status" value="1"/>
</dbReference>
<dbReference type="InterPro" id="IPR001867">
    <property type="entry name" value="OmpR/PhoB-type_DNA-bd"/>
</dbReference>
<name>A0ABS3HUL4_9ENTE</name>
<dbReference type="RefSeq" id="WP_206967428.1">
    <property type="nucleotide sequence ID" value="NZ_JAFLVX010000026.1"/>
</dbReference>
<protein>
    <submittedName>
        <fullName evidence="10">Response regulator transcription factor</fullName>
    </submittedName>
</protein>
<feature type="domain" description="OmpR/PhoB-type" evidence="9">
    <location>
        <begin position="123"/>
        <end position="222"/>
    </location>
</feature>
<dbReference type="Pfam" id="PF00486">
    <property type="entry name" value="Trans_reg_C"/>
    <property type="match status" value="1"/>
</dbReference>
<keyword evidence="5" id="KW-0804">Transcription</keyword>
<proteinExistence type="predicted"/>
<feature type="DNA-binding region" description="OmpR/PhoB-type" evidence="7">
    <location>
        <begin position="123"/>
        <end position="222"/>
    </location>
</feature>
<evidence type="ECO:0000256" key="4">
    <source>
        <dbReference type="ARBA" id="ARBA00023125"/>
    </source>
</evidence>
<feature type="modified residue" description="4-aspartylphosphate" evidence="6">
    <location>
        <position position="51"/>
    </location>
</feature>
<keyword evidence="4 7" id="KW-0238">DNA-binding</keyword>
<comment type="caution">
    <text evidence="10">The sequence shown here is derived from an EMBL/GenBank/DDBJ whole genome shotgun (WGS) entry which is preliminary data.</text>
</comment>